<name>A0AA39U1R9_9PEZI</name>
<keyword evidence="10 16" id="KW-0472">Membrane</keyword>
<comment type="caution">
    <text evidence="19">The sequence shown here is derived from an EMBL/GenBank/DDBJ whole genome shotgun (WGS) entry which is preliminary data.</text>
</comment>
<dbReference type="EMBL" id="JAULSR010000010">
    <property type="protein sequence ID" value="KAK0610638.1"/>
    <property type="molecule type" value="Genomic_DNA"/>
</dbReference>
<dbReference type="PANTHER" id="PTHR33048">
    <property type="entry name" value="PTH11-LIKE INTEGRAL MEMBRANE PROTEIN (AFU_ORTHOLOGUE AFUA_5G11245)"/>
    <property type="match status" value="1"/>
</dbReference>
<protein>
    <recommendedName>
        <fullName evidence="18">CFEM domain-containing protein</fullName>
    </recommendedName>
</protein>
<keyword evidence="14" id="KW-0349">Heme</keyword>
<keyword evidence="9 16" id="KW-1133">Transmembrane helix</keyword>
<keyword evidence="12" id="KW-0449">Lipoprotein</keyword>
<feature type="signal peptide" evidence="17">
    <location>
        <begin position="1"/>
        <end position="30"/>
    </location>
</feature>
<feature type="region of interest" description="Disordered" evidence="15">
    <location>
        <begin position="451"/>
        <end position="490"/>
    </location>
</feature>
<keyword evidence="5" id="KW-0964">Secreted</keyword>
<organism evidence="19 20">
    <name type="scientific">Bombardia bombarda</name>
    <dbReference type="NCBI Taxonomy" id="252184"/>
    <lineage>
        <taxon>Eukaryota</taxon>
        <taxon>Fungi</taxon>
        <taxon>Dikarya</taxon>
        <taxon>Ascomycota</taxon>
        <taxon>Pezizomycotina</taxon>
        <taxon>Sordariomycetes</taxon>
        <taxon>Sordariomycetidae</taxon>
        <taxon>Sordariales</taxon>
        <taxon>Lasiosphaeriaceae</taxon>
        <taxon>Bombardia</taxon>
    </lineage>
</organism>
<keyword evidence="6" id="KW-0325">Glycoprotein</keyword>
<accession>A0AA39U1R9</accession>
<evidence type="ECO:0000256" key="9">
    <source>
        <dbReference type="ARBA" id="ARBA00022989"/>
    </source>
</evidence>
<evidence type="ECO:0000256" key="15">
    <source>
        <dbReference type="SAM" id="MobiDB-lite"/>
    </source>
</evidence>
<feature type="chain" id="PRO_5041456175" description="CFEM domain-containing protein" evidence="17">
    <location>
        <begin position="31"/>
        <end position="490"/>
    </location>
</feature>
<evidence type="ECO:0000259" key="18">
    <source>
        <dbReference type="PROSITE" id="PS52012"/>
    </source>
</evidence>
<dbReference type="GO" id="GO:0046872">
    <property type="term" value="F:metal ion binding"/>
    <property type="evidence" value="ECO:0007669"/>
    <property type="project" value="UniProtKB-UniRule"/>
</dbReference>
<evidence type="ECO:0000256" key="12">
    <source>
        <dbReference type="ARBA" id="ARBA00023288"/>
    </source>
</evidence>
<dbReference type="GO" id="GO:0005576">
    <property type="term" value="C:extracellular region"/>
    <property type="evidence" value="ECO:0007669"/>
    <property type="project" value="UniProtKB-SubCell"/>
</dbReference>
<evidence type="ECO:0000256" key="1">
    <source>
        <dbReference type="ARBA" id="ARBA00004141"/>
    </source>
</evidence>
<feature type="transmembrane region" description="Helical" evidence="16">
    <location>
        <begin position="227"/>
        <end position="248"/>
    </location>
</feature>
<keyword evidence="7 16" id="KW-0812">Transmembrane</keyword>
<evidence type="ECO:0000256" key="4">
    <source>
        <dbReference type="ARBA" id="ARBA00010031"/>
    </source>
</evidence>
<feature type="transmembrane region" description="Helical" evidence="16">
    <location>
        <begin position="191"/>
        <end position="215"/>
    </location>
</feature>
<dbReference type="InterPro" id="IPR052337">
    <property type="entry name" value="SAT4-like"/>
</dbReference>
<feature type="transmembrane region" description="Helical" evidence="16">
    <location>
        <begin position="312"/>
        <end position="329"/>
    </location>
</feature>
<comment type="similarity">
    <text evidence="13">Belongs to the SAT4 family.</text>
</comment>
<dbReference type="AlphaFoldDB" id="A0AA39U1R9"/>
<evidence type="ECO:0000313" key="20">
    <source>
        <dbReference type="Proteomes" id="UP001174934"/>
    </source>
</evidence>
<comment type="similarity">
    <text evidence="4">Belongs to the RBT5 family.</text>
</comment>
<feature type="disulfide bond" evidence="14">
    <location>
        <begin position="61"/>
        <end position="68"/>
    </location>
</feature>
<dbReference type="Pfam" id="PF20684">
    <property type="entry name" value="Fung_rhodopsin"/>
    <property type="match status" value="1"/>
</dbReference>
<feature type="transmembrane region" description="Helical" evidence="16">
    <location>
        <begin position="150"/>
        <end position="171"/>
    </location>
</feature>
<keyword evidence="11 14" id="KW-1015">Disulfide bond</keyword>
<dbReference type="Pfam" id="PF05730">
    <property type="entry name" value="CFEM"/>
    <property type="match status" value="1"/>
</dbReference>
<dbReference type="GO" id="GO:0098552">
    <property type="term" value="C:side of membrane"/>
    <property type="evidence" value="ECO:0007669"/>
    <property type="project" value="UniProtKB-KW"/>
</dbReference>
<evidence type="ECO:0000256" key="10">
    <source>
        <dbReference type="ARBA" id="ARBA00023136"/>
    </source>
</evidence>
<gene>
    <name evidence="19" type="ORF">B0T17DRAFT_593740</name>
</gene>
<evidence type="ECO:0000256" key="16">
    <source>
        <dbReference type="SAM" id="Phobius"/>
    </source>
</evidence>
<evidence type="ECO:0000256" key="13">
    <source>
        <dbReference type="ARBA" id="ARBA00038359"/>
    </source>
</evidence>
<evidence type="ECO:0000256" key="17">
    <source>
        <dbReference type="SAM" id="SignalP"/>
    </source>
</evidence>
<evidence type="ECO:0000256" key="6">
    <source>
        <dbReference type="ARBA" id="ARBA00022622"/>
    </source>
</evidence>
<evidence type="ECO:0000256" key="8">
    <source>
        <dbReference type="ARBA" id="ARBA00022729"/>
    </source>
</evidence>
<feature type="compositionally biased region" description="Gly residues" evidence="15">
    <location>
        <begin position="474"/>
        <end position="490"/>
    </location>
</feature>
<sequence length="490" mass="52864">MRFTTPHRPSLAGWGLGLLLLFSNVANVTAVDGSISLGEAAQALPSCALTCLASAISNSTCEAADVDCICANGPLNDAATVCIMGACSVKESLVAKNNTHKLCGAQETTEGEVIPVFAVFLSLALVAVALRMVARLLTKAYFWWDDGCNFIALFGLVAFGAINIKSVVYGYGMNIWLLPFDNVTTILQLFFANMLLYTATRFFIRASIILFYIRVFPSDQNKNLRSILYYTMIFNVAYNLGFFFAVLFQCTPIHFFWDQWDGEHVGHCGNVNLLAWVAAITGILFDVWLLALPFPQLMALNLHWKKKVMGSIMFSMGACVIVISLIRLKTINQFTRAVNPSKDIVQLCLWSDIELAIGVICPCLPSFRLMLRRLLPRIMGTSGRFEMDRVTGTAATGTGAGGSKHMSRSVSKGGGLQSIVKTTSIGIEFTNGRESARHGDSSASVTALFTDSDEESGNGGGGRMEGHSSHGSHGDGLGHAGLGVHGGGRR</sequence>
<dbReference type="SMART" id="SM00747">
    <property type="entry name" value="CFEM"/>
    <property type="match status" value="1"/>
</dbReference>
<keyword evidence="8 17" id="KW-0732">Signal</keyword>
<evidence type="ECO:0000256" key="7">
    <source>
        <dbReference type="ARBA" id="ARBA00022692"/>
    </source>
</evidence>
<keyword evidence="14" id="KW-0479">Metal-binding</keyword>
<dbReference type="PANTHER" id="PTHR33048:SF143">
    <property type="entry name" value="EXTRACELLULAR MEMBRANE PROTEIN CFEM DOMAIN-CONTAINING PROTEIN-RELATED"/>
    <property type="match status" value="1"/>
</dbReference>
<dbReference type="Proteomes" id="UP001174934">
    <property type="component" value="Unassembled WGS sequence"/>
</dbReference>
<proteinExistence type="inferred from homology"/>
<evidence type="ECO:0000256" key="5">
    <source>
        <dbReference type="ARBA" id="ARBA00022525"/>
    </source>
</evidence>
<dbReference type="InterPro" id="IPR049326">
    <property type="entry name" value="Rhodopsin_dom_fungi"/>
</dbReference>
<dbReference type="PROSITE" id="PS52012">
    <property type="entry name" value="CFEM"/>
    <property type="match status" value="1"/>
</dbReference>
<keyword evidence="6" id="KW-0336">GPI-anchor</keyword>
<feature type="disulfide bond" evidence="14">
    <location>
        <begin position="51"/>
        <end position="82"/>
    </location>
</feature>
<evidence type="ECO:0000256" key="2">
    <source>
        <dbReference type="ARBA" id="ARBA00004589"/>
    </source>
</evidence>
<comment type="subcellular location">
    <subcellularLocation>
        <location evidence="2">Membrane</location>
        <topology evidence="2">Lipid-anchor</topology>
        <topology evidence="2">GPI-anchor</topology>
    </subcellularLocation>
    <subcellularLocation>
        <location evidence="1">Membrane</location>
        <topology evidence="1">Multi-pass membrane protein</topology>
    </subcellularLocation>
    <subcellularLocation>
        <location evidence="3">Secreted</location>
    </subcellularLocation>
</comment>
<dbReference type="InterPro" id="IPR008427">
    <property type="entry name" value="Extracellular_membr_CFEM_dom"/>
</dbReference>
<feature type="disulfide bond" evidence="14">
    <location>
        <begin position="47"/>
        <end position="87"/>
    </location>
</feature>
<reference evidence="19" key="1">
    <citation type="submission" date="2023-06" db="EMBL/GenBank/DDBJ databases">
        <title>Genome-scale phylogeny and comparative genomics of the fungal order Sordariales.</title>
        <authorList>
            <consortium name="Lawrence Berkeley National Laboratory"/>
            <person name="Hensen N."/>
            <person name="Bonometti L."/>
            <person name="Westerberg I."/>
            <person name="Brannstrom I.O."/>
            <person name="Guillou S."/>
            <person name="Cros-Aarteil S."/>
            <person name="Calhoun S."/>
            <person name="Haridas S."/>
            <person name="Kuo A."/>
            <person name="Mondo S."/>
            <person name="Pangilinan J."/>
            <person name="Riley R."/>
            <person name="LaButti K."/>
            <person name="Andreopoulos B."/>
            <person name="Lipzen A."/>
            <person name="Chen C."/>
            <person name="Yanf M."/>
            <person name="Daum C."/>
            <person name="Ng V."/>
            <person name="Clum A."/>
            <person name="Steindorff A."/>
            <person name="Ohm R."/>
            <person name="Martin F."/>
            <person name="Silar P."/>
            <person name="Natvig D."/>
            <person name="Lalanne C."/>
            <person name="Gautier V."/>
            <person name="Ament-velasquez S.L."/>
            <person name="Kruys A."/>
            <person name="Hutchinson M.I."/>
            <person name="Powell A.J."/>
            <person name="Barry K."/>
            <person name="Miller A.N."/>
            <person name="Grigoriev I.V."/>
            <person name="Debuchy R."/>
            <person name="Gladieux P."/>
            <person name="Thoren M.H."/>
            <person name="Johannesson H."/>
        </authorList>
    </citation>
    <scope>NUCLEOTIDE SEQUENCE</scope>
    <source>
        <strain evidence="19">SMH3391-2</strain>
    </source>
</reference>
<feature type="transmembrane region" description="Helical" evidence="16">
    <location>
        <begin position="273"/>
        <end position="292"/>
    </location>
</feature>
<feature type="domain" description="CFEM" evidence="18">
    <location>
        <begin position="17"/>
        <end position="130"/>
    </location>
</feature>
<feature type="transmembrane region" description="Helical" evidence="16">
    <location>
        <begin position="116"/>
        <end position="138"/>
    </location>
</feature>
<keyword evidence="14" id="KW-0408">Iron</keyword>
<evidence type="ECO:0000256" key="3">
    <source>
        <dbReference type="ARBA" id="ARBA00004613"/>
    </source>
</evidence>
<feature type="binding site" description="axial binding residue" evidence="14">
    <location>
        <position position="65"/>
    </location>
    <ligand>
        <name>heme</name>
        <dbReference type="ChEBI" id="CHEBI:30413"/>
    </ligand>
    <ligandPart>
        <name>Fe</name>
        <dbReference type="ChEBI" id="CHEBI:18248"/>
    </ligandPart>
</feature>
<keyword evidence="20" id="KW-1185">Reference proteome</keyword>
<feature type="disulfide bond" evidence="14">
    <location>
        <begin position="70"/>
        <end position="103"/>
    </location>
</feature>
<evidence type="ECO:0000256" key="14">
    <source>
        <dbReference type="PROSITE-ProRule" id="PRU01356"/>
    </source>
</evidence>
<evidence type="ECO:0000256" key="11">
    <source>
        <dbReference type="ARBA" id="ARBA00023157"/>
    </source>
</evidence>
<evidence type="ECO:0000313" key="19">
    <source>
        <dbReference type="EMBL" id="KAK0610638.1"/>
    </source>
</evidence>
<feature type="region of interest" description="Disordered" evidence="15">
    <location>
        <begin position="393"/>
        <end position="415"/>
    </location>
</feature>